<keyword evidence="3" id="KW-1185">Reference proteome</keyword>
<name>A0A9X2WHE2_9GAMM</name>
<comment type="caution">
    <text evidence="2">The sequence shown here is derived from an EMBL/GenBank/DDBJ whole genome shotgun (WGS) entry which is preliminary data.</text>
</comment>
<dbReference type="AlphaFoldDB" id="A0A9X2WHE2"/>
<sequence>MMPTHGYGNMPNRKKLTHLTNYKISQKYDVGDLLHTRCRGDNSPEEKSAEVRQRSRKNRQRQSRSKSGEEPTKMPQNWRVMTEERF</sequence>
<protein>
    <submittedName>
        <fullName evidence="2">Uncharacterized protein</fullName>
    </submittedName>
</protein>
<evidence type="ECO:0000313" key="3">
    <source>
        <dbReference type="Proteomes" id="UP001147830"/>
    </source>
</evidence>
<feature type="compositionally biased region" description="Basic residues" evidence="1">
    <location>
        <begin position="54"/>
        <end position="64"/>
    </location>
</feature>
<accession>A0A9X2WHE2</accession>
<feature type="compositionally biased region" description="Basic and acidic residues" evidence="1">
    <location>
        <begin position="29"/>
        <end position="53"/>
    </location>
</feature>
<reference evidence="2" key="2">
    <citation type="submission" date="2022-08" db="EMBL/GenBank/DDBJ databases">
        <authorList>
            <person name="Dong C."/>
        </authorList>
    </citation>
    <scope>NUCLEOTIDE SEQUENCE</scope>
    <source>
        <strain evidence="2">59MF3M-4</strain>
    </source>
</reference>
<reference evidence="2" key="1">
    <citation type="journal article" date="2022" name="Front. Microbiol.">
        <title>Genome-based taxonomic rearrangement of Oceanobacter-related bacteria including the description of Thalassolituus hydrocarbonoclasticus sp. nov. and Thalassolituus pacificus sp. nov. and emended description of the genus Thalassolituus.</title>
        <authorList>
            <person name="Dong C."/>
            <person name="Wei L."/>
            <person name="Wang J."/>
            <person name="Lai Q."/>
            <person name="Huang Z."/>
            <person name="Shao Z."/>
        </authorList>
    </citation>
    <scope>NUCLEOTIDE SEQUENCE</scope>
    <source>
        <strain evidence="2">59MF3M-4</strain>
    </source>
</reference>
<gene>
    <name evidence="2" type="ORF">NYR02_13850</name>
</gene>
<dbReference type="RefSeq" id="WP_260976944.1">
    <property type="nucleotide sequence ID" value="NZ_JAOANI010000022.1"/>
</dbReference>
<dbReference type="EMBL" id="JAOANI010000022">
    <property type="protein sequence ID" value="MCT7360100.1"/>
    <property type="molecule type" value="Genomic_DNA"/>
</dbReference>
<proteinExistence type="predicted"/>
<dbReference type="Proteomes" id="UP001147830">
    <property type="component" value="Unassembled WGS sequence"/>
</dbReference>
<evidence type="ECO:0000256" key="1">
    <source>
        <dbReference type="SAM" id="MobiDB-lite"/>
    </source>
</evidence>
<organism evidence="2 3">
    <name type="scientific">Thalassolituus pacificus</name>
    <dbReference type="NCBI Taxonomy" id="2975440"/>
    <lineage>
        <taxon>Bacteria</taxon>
        <taxon>Pseudomonadati</taxon>
        <taxon>Pseudomonadota</taxon>
        <taxon>Gammaproteobacteria</taxon>
        <taxon>Oceanospirillales</taxon>
        <taxon>Oceanospirillaceae</taxon>
        <taxon>Thalassolituus</taxon>
    </lineage>
</organism>
<evidence type="ECO:0000313" key="2">
    <source>
        <dbReference type="EMBL" id="MCT7360100.1"/>
    </source>
</evidence>
<feature type="region of interest" description="Disordered" evidence="1">
    <location>
        <begin position="29"/>
        <end position="86"/>
    </location>
</feature>